<evidence type="ECO:0000313" key="1">
    <source>
        <dbReference type="EMBL" id="GAP63747.1"/>
    </source>
</evidence>
<dbReference type="GO" id="GO:0005975">
    <property type="term" value="P:carbohydrate metabolic process"/>
    <property type="evidence" value="ECO:0007669"/>
    <property type="project" value="InterPro"/>
</dbReference>
<dbReference type="Proteomes" id="UP000037784">
    <property type="component" value="Unassembled WGS sequence"/>
</dbReference>
<comment type="caution">
    <text evidence="1">The sequence shown here is derived from an EMBL/GenBank/DDBJ whole genome shotgun (WGS) entry which is preliminary data.</text>
</comment>
<accession>A0A0M9UDA1</accession>
<proteinExistence type="predicted"/>
<evidence type="ECO:0000313" key="2">
    <source>
        <dbReference type="Proteomes" id="UP000037784"/>
    </source>
</evidence>
<evidence type="ECO:0008006" key="3">
    <source>
        <dbReference type="Google" id="ProtNLM"/>
    </source>
</evidence>
<reference evidence="1 2" key="1">
    <citation type="journal article" date="2015" name="Genome Announc.">
        <title>Draft Genome Sequence of a Heterotrophic Facultative Anaerobic Thermophilic Bacterium, Ardenticatena maritima Strain 110ST.</title>
        <authorList>
            <person name="Kawaichi S."/>
            <person name="Yoshida T."/>
            <person name="Sako Y."/>
            <person name="Nakamura R."/>
        </authorList>
    </citation>
    <scope>NUCLEOTIDE SEQUENCE [LARGE SCALE GENOMIC DNA]</scope>
    <source>
        <strain evidence="1 2">110S</strain>
    </source>
</reference>
<gene>
    <name evidence="1" type="ORF">ARMA_2170</name>
</gene>
<dbReference type="SMART" id="SM01149">
    <property type="entry name" value="DUF1237"/>
    <property type="match status" value="1"/>
</dbReference>
<dbReference type="Pfam" id="PF06824">
    <property type="entry name" value="Glyco_hydro_125"/>
    <property type="match status" value="1"/>
</dbReference>
<keyword evidence="2" id="KW-1185">Reference proteome</keyword>
<dbReference type="InterPro" id="IPR008313">
    <property type="entry name" value="GH125"/>
</dbReference>
<dbReference type="PANTHER" id="PTHR31047:SF0">
    <property type="entry name" value="MEIOTICALLY UP-REGULATED GENE 157 PROTEIN"/>
    <property type="match status" value="1"/>
</dbReference>
<dbReference type="STRING" id="872965.SE16_02455"/>
<dbReference type="SUPFAM" id="SSF48208">
    <property type="entry name" value="Six-hairpin glycosidases"/>
    <property type="match status" value="1"/>
</dbReference>
<protein>
    <recommendedName>
        <fullName evidence="3">Metal-independent alpha-mannosidase</fullName>
    </recommendedName>
</protein>
<dbReference type="InterPro" id="IPR008928">
    <property type="entry name" value="6-hairpin_glycosidase_sf"/>
</dbReference>
<name>A0A0M9UDA1_9CHLR</name>
<sequence>MNVDAMRWTDVRWLDQSRPYKPLDTGNGRVALSVAYDGRLLAINTAHAVHGTVSLGAVAAFPDTWRYDQTRVRAYRAWLASPEAPTFGLEWGAAQNLRVGLLADVIPVVEMETPHGRVRGYTFAPPVEQALCLQVWVLEAYAADVKQWPYRWTGTLGLTRAAMTQLTEGGILPEVDATLFASWEAPLLHVVSPVLQMESAIAFSHSPTLEMQSESTRVHVRAEGLCPITNGQGILAVAFTLGQGEVTTTASQAIAEVIPLLEKTGTHWRRFWLSVQVPKEDVDSPPCLHRAVAYPLACCAVPLDDTCCLLTDHMILPLSWTRDAYYLMQALWQSNAPQREEILSAHVRWLFERAERPQGYWGRSYLSNGRIKDPVFQLDQQCYPLLELVDLVEQTGETALAARYAPVVAEVLAAIERRRAPGAPFVATDETPADDPMPLPYHFSSLVLLWYTFSRLAGLAQQFPLPSPPLWWEDLASAIRDTFTTEWRGQTLFAYAADAVGRVHIYHDANDFPTLLAPVWGFCSPNDPVWQATMAFAFSPANEGFADGPFGGLGSRHTPGAWPLGDAQELLLARLMGDAGRIRRVLARVQATAFADGGLPEARDPATGQPTSRHWFAWPNAALLFALTLNLT</sequence>
<dbReference type="EMBL" id="BBZA01000184">
    <property type="protein sequence ID" value="GAP63747.1"/>
    <property type="molecule type" value="Genomic_DNA"/>
</dbReference>
<organism evidence="1 2">
    <name type="scientific">Ardenticatena maritima</name>
    <dbReference type="NCBI Taxonomy" id="872965"/>
    <lineage>
        <taxon>Bacteria</taxon>
        <taxon>Bacillati</taxon>
        <taxon>Chloroflexota</taxon>
        <taxon>Ardenticatenia</taxon>
        <taxon>Ardenticatenales</taxon>
        <taxon>Ardenticatenaceae</taxon>
        <taxon>Ardenticatena</taxon>
    </lineage>
</organism>
<dbReference type="InParanoid" id="A0A0M9UDA1"/>
<dbReference type="InterPro" id="IPR012341">
    <property type="entry name" value="6hp_glycosidase-like_sf"/>
</dbReference>
<dbReference type="Gene3D" id="1.50.10.10">
    <property type="match status" value="1"/>
</dbReference>
<dbReference type="PANTHER" id="PTHR31047">
    <property type="entry name" value="MEIOTICALLY UP-REGULATED GENE 157 PROTEIN"/>
    <property type="match status" value="1"/>
</dbReference>
<reference evidence="2" key="2">
    <citation type="submission" date="2015-08" db="EMBL/GenBank/DDBJ databases">
        <title>Draft Genome Sequence of a Heterotrophic Facultative Anaerobic Bacterium Ardenticatena maritima Strain 110S.</title>
        <authorList>
            <person name="Kawaichi S."/>
            <person name="Yoshida T."/>
            <person name="Sako Y."/>
            <person name="Nakamura R."/>
        </authorList>
    </citation>
    <scope>NUCLEOTIDE SEQUENCE [LARGE SCALE GENOMIC DNA]</scope>
    <source>
        <strain evidence="2">110S</strain>
    </source>
</reference>
<dbReference type="AlphaFoldDB" id="A0A0M9UDA1"/>